<evidence type="ECO:0000313" key="2">
    <source>
        <dbReference type="Proteomes" id="UP000009168"/>
    </source>
</evidence>
<organism evidence="1 2">
    <name type="scientific">Tetrahymena thermophila (strain SB210)</name>
    <dbReference type="NCBI Taxonomy" id="312017"/>
    <lineage>
        <taxon>Eukaryota</taxon>
        <taxon>Sar</taxon>
        <taxon>Alveolata</taxon>
        <taxon>Ciliophora</taxon>
        <taxon>Intramacronucleata</taxon>
        <taxon>Oligohymenophorea</taxon>
        <taxon>Hymenostomatida</taxon>
        <taxon>Tetrahymenina</taxon>
        <taxon>Tetrahymenidae</taxon>
        <taxon>Tetrahymena</taxon>
    </lineage>
</organism>
<protein>
    <submittedName>
        <fullName evidence="1">Uncharacterized protein</fullName>
    </submittedName>
</protein>
<evidence type="ECO:0000313" key="1">
    <source>
        <dbReference type="EMBL" id="EAR98913.2"/>
    </source>
</evidence>
<dbReference type="InParanoid" id="Q23QH5"/>
<dbReference type="KEGG" id="tet:TTHERM_00257030"/>
<dbReference type="HOGENOM" id="CLU_1655714_0_0_1"/>
<sequence>MVIKSILFITIQSEKSESGKYAQITFKILIFQNLKYHNTNQIIDILIKSKKQRNKVSTQHYIQCKKIVLKILQINSRKTNMHGRQQRKAALTWMIILYKQKINEERFQNKIRQQKFVLLQELAKHHFLHIYIAQTFRLLAKSIVAEVELQLYFSDMKNQMFSVIGQSDTESETLQPNFFKLDNETLIFDCSGLLDSRGVGVEITNSYCLQQNYLLFLKYQILVSLGWIVLSIINSRKAQQSKSYFGSYLFLVESTYIDFSKNITIVFNRTEKNESLKSII</sequence>
<dbReference type="AlphaFoldDB" id="Q23QH5"/>
<dbReference type="RefSeq" id="XP_001019158.2">
    <property type="nucleotide sequence ID" value="XM_001019158.2"/>
</dbReference>
<gene>
    <name evidence="1" type="ORF">TTHERM_00257030</name>
</gene>
<dbReference type="EMBL" id="GG662647">
    <property type="protein sequence ID" value="EAR98913.2"/>
    <property type="molecule type" value="Genomic_DNA"/>
</dbReference>
<dbReference type="Proteomes" id="UP000009168">
    <property type="component" value="Unassembled WGS sequence"/>
</dbReference>
<accession>Q23QH5</accession>
<dbReference type="OrthoDB" id="420154at2759"/>
<proteinExistence type="predicted"/>
<keyword evidence="2" id="KW-1185">Reference proteome</keyword>
<reference evidence="2" key="1">
    <citation type="journal article" date="2006" name="PLoS Biol.">
        <title>Macronuclear genome sequence of the ciliate Tetrahymena thermophila, a model eukaryote.</title>
        <authorList>
            <person name="Eisen J.A."/>
            <person name="Coyne R.S."/>
            <person name="Wu M."/>
            <person name="Wu D."/>
            <person name="Thiagarajan M."/>
            <person name="Wortman J.R."/>
            <person name="Badger J.H."/>
            <person name="Ren Q."/>
            <person name="Amedeo P."/>
            <person name="Jones K.M."/>
            <person name="Tallon L.J."/>
            <person name="Delcher A.L."/>
            <person name="Salzberg S.L."/>
            <person name="Silva J.C."/>
            <person name="Haas B.J."/>
            <person name="Majoros W.H."/>
            <person name="Farzad M."/>
            <person name="Carlton J.M."/>
            <person name="Smith R.K. Jr."/>
            <person name="Garg J."/>
            <person name="Pearlman R.E."/>
            <person name="Karrer K.M."/>
            <person name="Sun L."/>
            <person name="Manning G."/>
            <person name="Elde N.C."/>
            <person name="Turkewitz A.P."/>
            <person name="Asai D.J."/>
            <person name="Wilkes D.E."/>
            <person name="Wang Y."/>
            <person name="Cai H."/>
            <person name="Collins K."/>
            <person name="Stewart B.A."/>
            <person name="Lee S.R."/>
            <person name="Wilamowska K."/>
            <person name="Weinberg Z."/>
            <person name="Ruzzo W.L."/>
            <person name="Wloga D."/>
            <person name="Gaertig J."/>
            <person name="Frankel J."/>
            <person name="Tsao C.-C."/>
            <person name="Gorovsky M.A."/>
            <person name="Keeling P.J."/>
            <person name="Waller R.F."/>
            <person name="Patron N.J."/>
            <person name="Cherry J.M."/>
            <person name="Stover N.A."/>
            <person name="Krieger C.J."/>
            <person name="del Toro C."/>
            <person name="Ryder H.F."/>
            <person name="Williamson S.C."/>
            <person name="Barbeau R.A."/>
            <person name="Hamilton E.P."/>
            <person name="Orias E."/>
        </authorList>
    </citation>
    <scope>NUCLEOTIDE SEQUENCE [LARGE SCALE GENOMIC DNA]</scope>
    <source>
        <strain evidence="2">SB210</strain>
    </source>
</reference>
<name>Q23QH5_TETTS</name>
<dbReference type="GeneID" id="7842294"/>